<proteinExistence type="predicted"/>
<keyword evidence="1" id="KW-0472">Membrane</keyword>
<dbReference type="Proteomes" id="UP001497482">
    <property type="component" value="Chromosome 13"/>
</dbReference>
<feature type="transmembrane region" description="Helical" evidence="1">
    <location>
        <begin position="219"/>
        <end position="242"/>
    </location>
</feature>
<sequence length="252" mass="27172">MFVGGWGFLVWLGCGVGGVGWFGVKGGGGWWCLNGGVGVFLLWGFVGVVWLVVWVVGWWCLLGGGCVGIFSWWVGLGWGVCVGLGGVVFVFGVWVFVFVCLFVWFLVVVVVCLFVGVLYGCVVCLFGVLYVLCVIVWVFVLLFFWVWCVVKLFGGGWDCCGYVIGCGWGVEGCGVVVVWKVGWVGGGCRVKGGGGENVDVEGLCWLGWRGGLVKCRRGWFWWLGVGGYGGKLWVGVGGVLIIGGDRGVLWWV</sequence>
<feature type="transmembrane region" description="Helical" evidence="1">
    <location>
        <begin position="31"/>
        <end position="50"/>
    </location>
</feature>
<dbReference type="EMBL" id="OZ035826">
    <property type="protein sequence ID" value="CAL1603317.1"/>
    <property type="molecule type" value="Genomic_DNA"/>
</dbReference>
<dbReference type="EMBL" id="OZ035835">
    <property type="protein sequence ID" value="CAL1576787.1"/>
    <property type="molecule type" value="Genomic_DNA"/>
</dbReference>
<keyword evidence="1" id="KW-1133">Transmembrane helix</keyword>
<dbReference type="AlphaFoldDB" id="A0AAV2JL50"/>
<dbReference type="EMBL" id="OZ035826">
    <property type="protein sequence ID" value="CAL1602985.1"/>
    <property type="molecule type" value="Genomic_DNA"/>
</dbReference>
<evidence type="ECO:0000313" key="5">
    <source>
        <dbReference type="Proteomes" id="UP001497482"/>
    </source>
</evidence>
<feature type="transmembrane region" description="Helical" evidence="1">
    <location>
        <begin position="87"/>
        <end position="119"/>
    </location>
</feature>
<protein>
    <submittedName>
        <fullName evidence="2">Uncharacterized protein</fullName>
    </submittedName>
</protein>
<evidence type="ECO:0000313" key="3">
    <source>
        <dbReference type="EMBL" id="CAL1602985.1"/>
    </source>
</evidence>
<reference evidence="2 5" key="1">
    <citation type="submission" date="2024-04" db="EMBL/GenBank/DDBJ databases">
        <authorList>
            <person name="Waldvogel A.-M."/>
            <person name="Schoenle A."/>
        </authorList>
    </citation>
    <scope>NUCLEOTIDE SEQUENCE [LARGE SCALE GENOMIC DNA]</scope>
</reference>
<evidence type="ECO:0000256" key="1">
    <source>
        <dbReference type="SAM" id="Phobius"/>
    </source>
</evidence>
<evidence type="ECO:0000313" key="2">
    <source>
        <dbReference type="EMBL" id="CAL1576787.1"/>
    </source>
</evidence>
<feature type="transmembrane region" description="Helical" evidence="1">
    <location>
        <begin position="6"/>
        <end position="24"/>
    </location>
</feature>
<dbReference type="Proteomes" id="UP001497482">
    <property type="component" value="Chromosome 4"/>
</dbReference>
<feature type="transmembrane region" description="Helical" evidence="1">
    <location>
        <begin position="125"/>
        <end position="147"/>
    </location>
</feature>
<name>A0AAV2JL50_KNICA</name>
<evidence type="ECO:0000313" key="4">
    <source>
        <dbReference type="EMBL" id="CAL1603317.1"/>
    </source>
</evidence>
<gene>
    <name evidence="3" type="ORF">KC01_LOCUS30715</name>
    <name evidence="4" type="ORF">KC01_LOCUS31011</name>
    <name evidence="2" type="ORF">KC01_LOCUS8188</name>
</gene>
<keyword evidence="5" id="KW-1185">Reference proteome</keyword>
<organism evidence="2 5">
    <name type="scientific">Knipowitschia caucasica</name>
    <name type="common">Caucasian dwarf goby</name>
    <name type="synonym">Pomatoschistus caucasicus</name>
    <dbReference type="NCBI Taxonomy" id="637954"/>
    <lineage>
        <taxon>Eukaryota</taxon>
        <taxon>Metazoa</taxon>
        <taxon>Chordata</taxon>
        <taxon>Craniata</taxon>
        <taxon>Vertebrata</taxon>
        <taxon>Euteleostomi</taxon>
        <taxon>Actinopterygii</taxon>
        <taxon>Neopterygii</taxon>
        <taxon>Teleostei</taxon>
        <taxon>Neoteleostei</taxon>
        <taxon>Acanthomorphata</taxon>
        <taxon>Gobiaria</taxon>
        <taxon>Gobiiformes</taxon>
        <taxon>Gobioidei</taxon>
        <taxon>Gobiidae</taxon>
        <taxon>Gobiinae</taxon>
        <taxon>Knipowitschia</taxon>
    </lineage>
</organism>
<keyword evidence="1" id="KW-0812">Transmembrane</keyword>
<accession>A0AAV2JL50</accession>